<reference evidence="3" key="1">
    <citation type="journal article" date="2021" name="Nat. Commun.">
        <title>Genetic determinants of endophytism in the Arabidopsis root mycobiome.</title>
        <authorList>
            <person name="Mesny F."/>
            <person name="Miyauchi S."/>
            <person name="Thiergart T."/>
            <person name="Pickel B."/>
            <person name="Atanasova L."/>
            <person name="Karlsson M."/>
            <person name="Huettel B."/>
            <person name="Barry K.W."/>
            <person name="Haridas S."/>
            <person name="Chen C."/>
            <person name="Bauer D."/>
            <person name="Andreopoulos W."/>
            <person name="Pangilinan J."/>
            <person name="LaButti K."/>
            <person name="Riley R."/>
            <person name="Lipzen A."/>
            <person name="Clum A."/>
            <person name="Drula E."/>
            <person name="Henrissat B."/>
            <person name="Kohler A."/>
            <person name="Grigoriev I.V."/>
            <person name="Martin F.M."/>
            <person name="Hacquard S."/>
        </authorList>
    </citation>
    <scope>NUCLEOTIDE SEQUENCE</scope>
    <source>
        <strain evidence="3">MPI-CAGE-CH-0235</strain>
    </source>
</reference>
<keyword evidence="2" id="KW-0812">Transmembrane</keyword>
<protein>
    <submittedName>
        <fullName evidence="3">Uncharacterized protein</fullName>
    </submittedName>
</protein>
<dbReference type="Proteomes" id="UP000813444">
    <property type="component" value="Unassembled WGS sequence"/>
</dbReference>
<proteinExistence type="predicted"/>
<dbReference type="EMBL" id="JAGPNK010000002">
    <property type="protein sequence ID" value="KAH7326461.1"/>
    <property type="molecule type" value="Genomic_DNA"/>
</dbReference>
<evidence type="ECO:0000256" key="2">
    <source>
        <dbReference type="SAM" id="Phobius"/>
    </source>
</evidence>
<evidence type="ECO:0000256" key="1">
    <source>
        <dbReference type="SAM" id="MobiDB-lite"/>
    </source>
</evidence>
<comment type="caution">
    <text evidence="3">The sequence shown here is derived from an EMBL/GenBank/DDBJ whole genome shotgun (WGS) entry which is preliminary data.</text>
</comment>
<keyword evidence="2" id="KW-0472">Membrane</keyword>
<evidence type="ECO:0000313" key="3">
    <source>
        <dbReference type="EMBL" id="KAH7326461.1"/>
    </source>
</evidence>
<keyword evidence="4" id="KW-1185">Reference proteome</keyword>
<sequence length="407" mass="45878">MLRQSTLTARNIITTLATSRIPLRRAQALERGFSPSSWRTYASAPQRLPVYFPKRRLLPTRAAVRKRILYWTMSAMALYLCCEVYIALVIDPLLDVVLEEQDDYAKETNEDESGYFLFLPFPWGIKEIYEPAYKFTSPEWQRFIKANQDKELQKRIRRELAEHVAWSLEGYPGILAEVGGNKLHVSKWWLDAVYPNGPPPIYVIPGISIDWNEGISWSSIPLDARVADNLDHYLRPKAMFLSACTFIKTLFIRTVQDAVGSWKPSGTPTNEISWQSAAVGRMKTGGIGTPGNPDGNSSSMGTPPVGNTNPASKPSNENEGSQILLPVSAQISDALTEAWKTHAKHRVMARDTPPRGAFFLDGIMELRGTRGFVTVAVRAWYDVETKTYSNINIYLKRVTITHQKPRS</sequence>
<name>A0A8K0WVA6_9HYPO</name>
<feature type="compositionally biased region" description="Polar residues" evidence="1">
    <location>
        <begin position="294"/>
        <end position="319"/>
    </location>
</feature>
<feature type="region of interest" description="Disordered" evidence="1">
    <location>
        <begin position="282"/>
        <end position="319"/>
    </location>
</feature>
<gene>
    <name evidence="3" type="ORF">B0I35DRAFT_422787</name>
</gene>
<evidence type="ECO:0000313" key="4">
    <source>
        <dbReference type="Proteomes" id="UP000813444"/>
    </source>
</evidence>
<organism evidence="3 4">
    <name type="scientific">Stachybotrys elegans</name>
    <dbReference type="NCBI Taxonomy" id="80388"/>
    <lineage>
        <taxon>Eukaryota</taxon>
        <taxon>Fungi</taxon>
        <taxon>Dikarya</taxon>
        <taxon>Ascomycota</taxon>
        <taxon>Pezizomycotina</taxon>
        <taxon>Sordariomycetes</taxon>
        <taxon>Hypocreomycetidae</taxon>
        <taxon>Hypocreales</taxon>
        <taxon>Stachybotryaceae</taxon>
        <taxon>Stachybotrys</taxon>
    </lineage>
</organism>
<accession>A0A8K0WVA6</accession>
<dbReference type="OrthoDB" id="5316527at2759"/>
<keyword evidence="2" id="KW-1133">Transmembrane helix</keyword>
<dbReference type="AlphaFoldDB" id="A0A8K0WVA6"/>
<feature type="transmembrane region" description="Helical" evidence="2">
    <location>
        <begin position="68"/>
        <end position="90"/>
    </location>
</feature>